<dbReference type="InterPro" id="IPR000792">
    <property type="entry name" value="Tscrpt_reg_LuxR_C"/>
</dbReference>
<dbReference type="PANTHER" id="PTHR43214:SF43">
    <property type="entry name" value="TWO-COMPONENT RESPONSE REGULATOR"/>
    <property type="match status" value="1"/>
</dbReference>
<dbReference type="InterPro" id="IPR039420">
    <property type="entry name" value="WalR-like"/>
</dbReference>
<dbReference type="CDD" id="cd17535">
    <property type="entry name" value="REC_NarL-like"/>
    <property type="match status" value="1"/>
</dbReference>
<sequence>MERPIRVMIVDDHPVVRKGLVTFLETYDFIRVVAEAATGTEALELYDQSLPDVVLMDLDMPDMDGLSATARLQERHPESCIIILTSFKKDDQIQSALKAGAKGYLLKDIPVEELAKAIETAASGKPVLAPEVTQVLIQATMKEPNSDESALSEREQEVLVLMARGLNNAQIAESLFISISTVKFHVSNILWKLGAFSRTEAVSVAIKKGLVH</sequence>
<dbReference type="Gene3D" id="3.40.50.2300">
    <property type="match status" value="1"/>
</dbReference>
<dbReference type="InterPro" id="IPR016032">
    <property type="entry name" value="Sig_transdc_resp-reg_C-effctor"/>
</dbReference>
<evidence type="ECO:0000256" key="3">
    <source>
        <dbReference type="PROSITE-ProRule" id="PRU00169"/>
    </source>
</evidence>
<dbReference type="PROSITE" id="PS00622">
    <property type="entry name" value="HTH_LUXR_1"/>
    <property type="match status" value="1"/>
</dbReference>
<evidence type="ECO:0000259" key="5">
    <source>
        <dbReference type="PROSITE" id="PS50110"/>
    </source>
</evidence>
<dbReference type="AlphaFoldDB" id="A0A7C3IHD5"/>
<feature type="domain" description="Response regulatory" evidence="5">
    <location>
        <begin position="6"/>
        <end position="122"/>
    </location>
</feature>
<protein>
    <submittedName>
        <fullName evidence="6">Response regulator transcription factor</fullName>
    </submittedName>
</protein>
<dbReference type="SUPFAM" id="SSF46894">
    <property type="entry name" value="C-terminal effector domain of the bipartite response regulators"/>
    <property type="match status" value="1"/>
</dbReference>
<reference evidence="6" key="1">
    <citation type="journal article" date="2020" name="mSystems">
        <title>Genome- and Community-Level Interaction Insights into Carbon Utilization and Element Cycling Functions of Hydrothermarchaeota in Hydrothermal Sediment.</title>
        <authorList>
            <person name="Zhou Z."/>
            <person name="Liu Y."/>
            <person name="Xu W."/>
            <person name="Pan J."/>
            <person name="Luo Z.H."/>
            <person name="Li M."/>
        </authorList>
    </citation>
    <scope>NUCLEOTIDE SEQUENCE [LARGE SCALE GENOMIC DNA]</scope>
    <source>
        <strain evidence="6">SpSt-503</strain>
    </source>
</reference>
<dbReference type="GO" id="GO:0000160">
    <property type="term" value="P:phosphorelay signal transduction system"/>
    <property type="evidence" value="ECO:0007669"/>
    <property type="project" value="InterPro"/>
</dbReference>
<organism evidence="6">
    <name type="scientific">Gracilinema caldarium</name>
    <dbReference type="NCBI Taxonomy" id="215591"/>
    <lineage>
        <taxon>Bacteria</taxon>
        <taxon>Pseudomonadati</taxon>
        <taxon>Spirochaetota</taxon>
        <taxon>Spirochaetia</taxon>
        <taxon>Spirochaetales</taxon>
        <taxon>Breznakiellaceae</taxon>
        <taxon>Gracilinema</taxon>
    </lineage>
</organism>
<dbReference type="GO" id="GO:0003677">
    <property type="term" value="F:DNA binding"/>
    <property type="evidence" value="ECO:0007669"/>
    <property type="project" value="UniProtKB-KW"/>
</dbReference>
<dbReference type="PRINTS" id="PR00038">
    <property type="entry name" value="HTHLUXR"/>
</dbReference>
<dbReference type="GO" id="GO:0006355">
    <property type="term" value="P:regulation of DNA-templated transcription"/>
    <property type="evidence" value="ECO:0007669"/>
    <property type="project" value="InterPro"/>
</dbReference>
<accession>A0A7C3IHD5</accession>
<dbReference type="SUPFAM" id="SSF52172">
    <property type="entry name" value="CheY-like"/>
    <property type="match status" value="1"/>
</dbReference>
<evidence type="ECO:0000256" key="2">
    <source>
        <dbReference type="ARBA" id="ARBA00023125"/>
    </source>
</evidence>
<dbReference type="InterPro" id="IPR001789">
    <property type="entry name" value="Sig_transdc_resp-reg_receiver"/>
</dbReference>
<name>A0A7C3IHD5_9SPIR</name>
<dbReference type="CDD" id="cd06170">
    <property type="entry name" value="LuxR_C_like"/>
    <property type="match status" value="1"/>
</dbReference>
<dbReference type="Pfam" id="PF00072">
    <property type="entry name" value="Response_reg"/>
    <property type="match status" value="1"/>
</dbReference>
<dbReference type="SMART" id="SM00421">
    <property type="entry name" value="HTH_LUXR"/>
    <property type="match status" value="1"/>
</dbReference>
<dbReference type="SMART" id="SM00448">
    <property type="entry name" value="REC"/>
    <property type="match status" value="1"/>
</dbReference>
<proteinExistence type="predicted"/>
<evidence type="ECO:0000259" key="4">
    <source>
        <dbReference type="PROSITE" id="PS50043"/>
    </source>
</evidence>
<comment type="caution">
    <text evidence="6">The sequence shown here is derived from an EMBL/GenBank/DDBJ whole genome shotgun (WGS) entry which is preliminary data.</text>
</comment>
<dbReference type="InterPro" id="IPR011006">
    <property type="entry name" value="CheY-like_superfamily"/>
</dbReference>
<evidence type="ECO:0000313" key="6">
    <source>
        <dbReference type="EMBL" id="HFH29504.1"/>
    </source>
</evidence>
<feature type="modified residue" description="4-aspartylphosphate" evidence="3">
    <location>
        <position position="57"/>
    </location>
</feature>
<dbReference type="EMBL" id="DSVL01000258">
    <property type="protein sequence ID" value="HFH29504.1"/>
    <property type="molecule type" value="Genomic_DNA"/>
</dbReference>
<gene>
    <name evidence="6" type="ORF">ENS59_08335</name>
</gene>
<dbReference type="Pfam" id="PF00196">
    <property type="entry name" value="GerE"/>
    <property type="match status" value="1"/>
</dbReference>
<dbReference type="PROSITE" id="PS50110">
    <property type="entry name" value="RESPONSE_REGULATORY"/>
    <property type="match status" value="1"/>
</dbReference>
<dbReference type="PROSITE" id="PS50043">
    <property type="entry name" value="HTH_LUXR_2"/>
    <property type="match status" value="1"/>
</dbReference>
<feature type="domain" description="HTH luxR-type" evidence="4">
    <location>
        <begin position="144"/>
        <end position="209"/>
    </location>
</feature>
<dbReference type="InterPro" id="IPR058245">
    <property type="entry name" value="NreC/VraR/RcsB-like_REC"/>
</dbReference>
<dbReference type="PANTHER" id="PTHR43214">
    <property type="entry name" value="TWO-COMPONENT RESPONSE REGULATOR"/>
    <property type="match status" value="1"/>
</dbReference>
<evidence type="ECO:0000256" key="1">
    <source>
        <dbReference type="ARBA" id="ARBA00022553"/>
    </source>
</evidence>
<keyword evidence="1 3" id="KW-0597">Phosphoprotein</keyword>
<keyword evidence="2" id="KW-0238">DNA-binding</keyword>